<reference evidence="2 3" key="1">
    <citation type="submission" date="2024-04" db="EMBL/GenBank/DDBJ databases">
        <title>The reference genome of an endangered Asteraceae, Deinandra increscens subsp. villosa, native to the Central Coast of California.</title>
        <authorList>
            <person name="Guilliams M."/>
            <person name="Hasenstab-Lehman K."/>
            <person name="Meyer R."/>
            <person name="Mcevoy S."/>
        </authorList>
    </citation>
    <scope>NUCLEOTIDE SEQUENCE [LARGE SCALE GENOMIC DNA]</scope>
    <source>
        <tissue evidence="2">Leaf</tissue>
    </source>
</reference>
<proteinExistence type="predicted"/>
<feature type="chain" id="PRO_5042827046" evidence="1">
    <location>
        <begin position="23"/>
        <end position="117"/>
    </location>
</feature>
<name>A0AAP0DKN2_9ASTR</name>
<protein>
    <submittedName>
        <fullName evidence="2">Uncharacterized protein</fullName>
    </submittedName>
</protein>
<keyword evidence="3" id="KW-1185">Reference proteome</keyword>
<evidence type="ECO:0000313" key="3">
    <source>
        <dbReference type="Proteomes" id="UP001408789"/>
    </source>
</evidence>
<dbReference type="EMBL" id="JBCNJP010000008">
    <property type="protein sequence ID" value="KAK9074467.1"/>
    <property type="molecule type" value="Genomic_DNA"/>
</dbReference>
<evidence type="ECO:0000313" key="2">
    <source>
        <dbReference type="EMBL" id="KAK9074467.1"/>
    </source>
</evidence>
<evidence type="ECO:0000256" key="1">
    <source>
        <dbReference type="SAM" id="SignalP"/>
    </source>
</evidence>
<dbReference type="Proteomes" id="UP001408789">
    <property type="component" value="Unassembled WGS sequence"/>
</dbReference>
<gene>
    <name evidence="2" type="ORF">SSX86_007065</name>
</gene>
<keyword evidence="1" id="KW-0732">Signal</keyword>
<feature type="signal peptide" evidence="1">
    <location>
        <begin position="1"/>
        <end position="22"/>
    </location>
</feature>
<accession>A0AAP0DKN2</accession>
<sequence>MKIKIMFLMLLSLFVLLINTLSLNGHQELSSHDLAQDHEQLLGFHAIMPRKLMLNPKASESNKEGEGKAPITITTSSKVVSMQEGAYTTRIFTMDYSPVRRRRPVHNKLLPTTTTSP</sequence>
<organism evidence="2 3">
    <name type="scientific">Deinandra increscens subsp. villosa</name>
    <dbReference type="NCBI Taxonomy" id="3103831"/>
    <lineage>
        <taxon>Eukaryota</taxon>
        <taxon>Viridiplantae</taxon>
        <taxon>Streptophyta</taxon>
        <taxon>Embryophyta</taxon>
        <taxon>Tracheophyta</taxon>
        <taxon>Spermatophyta</taxon>
        <taxon>Magnoliopsida</taxon>
        <taxon>eudicotyledons</taxon>
        <taxon>Gunneridae</taxon>
        <taxon>Pentapetalae</taxon>
        <taxon>asterids</taxon>
        <taxon>campanulids</taxon>
        <taxon>Asterales</taxon>
        <taxon>Asteraceae</taxon>
        <taxon>Asteroideae</taxon>
        <taxon>Heliantheae alliance</taxon>
        <taxon>Madieae</taxon>
        <taxon>Madiinae</taxon>
        <taxon>Deinandra</taxon>
    </lineage>
</organism>
<dbReference type="AlphaFoldDB" id="A0AAP0DKN2"/>
<comment type="caution">
    <text evidence="2">The sequence shown here is derived from an EMBL/GenBank/DDBJ whole genome shotgun (WGS) entry which is preliminary data.</text>
</comment>